<keyword evidence="6" id="KW-1015">Disulfide bond</keyword>
<dbReference type="PROSITE" id="PS00135">
    <property type="entry name" value="TRYPSIN_SER"/>
    <property type="match status" value="1"/>
</dbReference>
<accession>A0A2M4BQA9</accession>
<dbReference type="GO" id="GO:0004252">
    <property type="term" value="F:serine-type endopeptidase activity"/>
    <property type="evidence" value="ECO:0007669"/>
    <property type="project" value="InterPro"/>
</dbReference>
<dbReference type="SUPFAM" id="SSF50494">
    <property type="entry name" value="Trypsin-like serine proteases"/>
    <property type="match status" value="1"/>
</dbReference>
<dbReference type="InterPro" id="IPR018114">
    <property type="entry name" value="TRYPSIN_HIS"/>
</dbReference>
<evidence type="ECO:0000256" key="6">
    <source>
        <dbReference type="ARBA" id="ARBA00023157"/>
    </source>
</evidence>
<evidence type="ECO:0000256" key="4">
    <source>
        <dbReference type="ARBA" id="ARBA00022729"/>
    </source>
</evidence>
<keyword evidence="9 11" id="KW-0645">Protease</keyword>
<keyword evidence="4" id="KW-0732">Signal</keyword>
<comment type="subcellular location">
    <subcellularLocation>
        <location evidence="1">Secreted</location>
    </subcellularLocation>
</comment>
<dbReference type="AlphaFoldDB" id="A0A2M4BQA9"/>
<dbReference type="PROSITE" id="PS00134">
    <property type="entry name" value="TRYPSIN_HIS"/>
    <property type="match status" value="1"/>
</dbReference>
<evidence type="ECO:0000256" key="1">
    <source>
        <dbReference type="ARBA" id="ARBA00004613"/>
    </source>
</evidence>
<comment type="similarity">
    <text evidence="8">Belongs to the peptidase S1 family. CLIP subfamily.</text>
</comment>
<dbReference type="GO" id="GO:0005576">
    <property type="term" value="C:extracellular region"/>
    <property type="evidence" value="ECO:0007669"/>
    <property type="project" value="UniProtKB-SubCell"/>
</dbReference>
<reference evidence="11" key="1">
    <citation type="submission" date="2018-01" db="EMBL/GenBank/DDBJ databases">
        <title>An insight into the sialome of Amazonian anophelines.</title>
        <authorList>
            <person name="Ribeiro J.M."/>
            <person name="Scarpassa V."/>
            <person name="Calvo E."/>
        </authorList>
    </citation>
    <scope>NUCLEOTIDE SEQUENCE</scope>
    <source>
        <tissue evidence="11">Salivary glands</tissue>
    </source>
</reference>
<dbReference type="InterPro" id="IPR009003">
    <property type="entry name" value="Peptidase_S1_PA"/>
</dbReference>
<feature type="domain" description="Peptidase S1" evidence="10">
    <location>
        <begin position="135"/>
        <end position="397"/>
    </location>
</feature>
<dbReference type="PANTHER" id="PTHR24256">
    <property type="entry name" value="TRYPTASE-RELATED"/>
    <property type="match status" value="1"/>
</dbReference>
<evidence type="ECO:0000256" key="5">
    <source>
        <dbReference type="ARBA" id="ARBA00022859"/>
    </source>
</evidence>
<evidence type="ECO:0000256" key="2">
    <source>
        <dbReference type="ARBA" id="ARBA00022525"/>
    </source>
</evidence>
<dbReference type="PROSITE" id="PS50240">
    <property type="entry name" value="TRYPSIN_DOM"/>
    <property type="match status" value="1"/>
</dbReference>
<organism evidence="11">
    <name type="scientific">Anopheles marajoara</name>
    <dbReference type="NCBI Taxonomy" id="58244"/>
    <lineage>
        <taxon>Eukaryota</taxon>
        <taxon>Metazoa</taxon>
        <taxon>Ecdysozoa</taxon>
        <taxon>Arthropoda</taxon>
        <taxon>Hexapoda</taxon>
        <taxon>Insecta</taxon>
        <taxon>Pterygota</taxon>
        <taxon>Neoptera</taxon>
        <taxon>Endopterygota</taxon>
        <taxon>Diptera</taxon>
        <taxon>Nematocera</taxon>
        <taxon>Culicoidea</taxon>
        <taxon>Culicidae</taxon>
        <taxon>Anophelinae</taxon>
        <taxon>Anopheles</taxon>
    </lineage>
</organism>
<dbReference type="FunFam" id="2.40.10.10:FF:000028">
    <property type="entry name" value="Serine protease easter"/>
    <property type="match status" value="1"/>
</dbReference>
<proteinExistence type="inferred from homology"/>
<dbReference type="GO" id="GO:0006508">
    <property type="term" value="P:proteolysis"/>
    <property type="evidence" value="ECO:0007669"/>
    <property type="project" value="UniProtKB-KW"/>
</dbReference>
<evidence type="ECO:0000313" key="11">
    <source>
        <dbReference type="EMBL" id="MBW55250.1"/>
    </source>
</evidence>
<dbReference type="GO" id="GO:0045087">
    <property type="term" value="P:innate immune response"/>
    <property type="evidence" value="ECO:0007669"/>
    <property type="project" value="UniProtKB-KW"/>
</dbReference>
<dbReference type="InterPro" id="IPR051487">
    <property type="entry name" value="Ser/Thr_Proteases_Immune/Dev"/>
</dbReference>
<dbReference type="PRINTS" id="PR00722">
    <property type="entry name" value="CHYMOTRYPSIN"/>
</dbReference>
<dbReference type="SMART" id="SM00020">
    <property type="entry name" value="Tryp_SPc"/>
    <property type="match status" value="1"/>
</dbReference>
<keyword evidence="5" id="KW-0391">Immunity</keyword>
<dbReference type="InterPro" id="IPR033116">
    <property type="entry name" value="TRYPSIN_SER"/>
</dbReference>
<evidence type="ECO:0000256" key="9">
    <source>
        <dbReference type="RuleBase" id="RU363034"/>
    </source>
</evidence>
<dbReference type="FunFam" id="2.40.10.10:FF:000054">
    <property type="entry name" value="Complement C1r subcomponent"/>
    <property type="match status" value="1"/>
</dbReference>
<dbReference type="InterPro" id="IPR001254">
    <property type="entry name" value="Trypsin_dom"/>
</dbReference>
<evidence type="ECO:0000259" key="10">
    <source>
        <dbReference type="PROSITE" id="PS50240"/>
    </source>
</evidence>
<keyword evidence="7" id="KW-0325">Glycoprotein</keyword>
<evidence type="ECO:0000256" key="7">
    <source>
        <dbReference type="ARBA" id="ARBA00023180"/>
    </source>
</evidence>
<keyword evidence="2" id="KW-0964">Secreted</keyword>
<sequence length="398" mass="44291">MFSRKVDSGDPRKFASLRSRHRCCFLKLLVNEGNRMMCGVLLAAFFVSMLSFSLSTVDGAAFRGCQISQRCVQIALCGQYLHYVNEPPKNWPSNVRQEALMRLCDTQQSVNGSKIYYICCEREEITCGVSRVQLIAYGQEASAYAFPWMALLDSAINDELPCGGSLISDRHVLTAAHCVKGRKILSIRLGVHDLNREQYCDEQRIRFKDSSEDEDEYFSSCGPPAQRIPIQTISIHPKYSPRLKRNDLAILRLQYPAVIGYSECIIPICLPLTDKLRMYQPTDSFVTGWGMTEEGQRSSILRYAVLPTVAAAECVMLIKELDRMIVLDKGHLCAGGNNKTAHCHGDSGGPLQYISDSNRFVLQGVVSFGVKTCGTKAAPGVFANVSSYIDWIIAELAP</sequence>
<dbReference type="InterPro" id="IPR001314">
    <property type="entry name" value="Peptidase_S1A"/>
</dbReference>
<protein>
    <submittedName>
        <fullName evidence="11">Putative serine protease</fullName>
    </submittedName>
</protein>
<keyword evidence="9" id="KW-0378">Hydrolase</keyword>
<evidence type="ECO:0000256" key="3">
    <source>
        <dbReference type="ARBA" id="ARBA00022588"/>
    </source>
</evidence>
<dbReference type="InterPro" id="IPR043504">
    <property type="entry name" value="Peptidase_S1_PA_chymotrypsin"/>
</dbReference>
<dbReference type="Gene3D" id="2.40.10.10">
    <property type="entry name" value="Trypsin-like serine proteases"/>
    <property type="match status" value="2"/>
</dbReference>
<keyword evidence="3" id="KW-0399">Innate immunity</keyword>
<dbReference type="Pfam" id="PF00089">
    <property type="entry name" value="Trypsin"/>
    <property type="match status" value="2"/>
</dbReference>
<keyword evidence="9" id="KW-0720">Serine protease</keyword>
<dbReference type="EMBL" id="GGFJ01006109">
    <property type="protein sequence ID" value="MBW55250.1"/>
    <property type="molecule type" value="Transcribed_RNA"/>
</dbReference>
<evidence type="ECO:0000256" key="8">
    <source>
        <dbReference type="ARBA" id="ARBA00024195"/>
    </source>
</evidence>
<dbReference type="CDD" id="cd00190">
    <property type="entry name" value="Tryp_SPc"/>
    <property type="match status" value="1"/>
</dbReference>
<name>A0A2M4BQA9_9DIPT</name>